<dbReference type="AlphaFoldDB" id="A0A843X9Y8"/>
<evidence type="ECO:0000256" key="1">
    <source>
        <dbReference type="SAM" id="MobiDB-lite"/>
    </source>
</evidence>
<accession>A0A843X9Y8</accession>
<evidence type="ECO:0000259" key="3">
    <source>
        <dbReference type="Pfam" id="PF10058"/>
    </source>
</evidence>
<keyword evidence="2" id="KW-0812">Transmembrane</keyword>
<evidence type="ECO:0000313" key="4">
    <source>
        <dbReference type="EMBL" id="MQM16142.1"/>
    </source>
</evidence>
<dbReference type="InterPro" id="IPR019273">
    <property type="entry name" value="Lunapark_Znf"/>
</dbReference>
<organism evidence="4 5">
    <name type="scientific">Colocasia esculenta</name>
    <name type="common">Wild taro</name>
    <name type="synonym">Arum esculentum</name>
    <dbReference type="NCBI Taxonomy" id="4460"/>
    <lineage>
        <taxon>Eukaryota</taxon>
        <taxon>Viridiplantae</taxon>
        <taxon>Streptophyta</taxon>
        <taxon>Embryophyta</taxon>
        <taxon>Tracheophyta</taxon>
        <taxon>Spermatophyta</taxon>
        <taxon>Magnoliopsida</taxon>
        <taxon>Liliopsida</taxon>
        <taxon>Araceae</taxon>
        <taxon>Aroideae</taxon>
        <taxon>Colocasieae</taxon>
        <taxon>Colocasia</taxon>
    </lineage>
</organism>
<keyword evidence="5" id="KW-1185">Reference proteome</keyword>
<dbReference type="GO" id="GO:0071786">
    <property type="term" value="P:endoplasmic reticulum tubular network organization"/>
    <property type="evidence" value="ECO:0007669"/>
    <property type="project" value="InterPro"/>
</dbReference>
<dbReference type="Pfam" id="PF10058">
    <property type="entry name" value="Zn_ribbon_10"/>
    <property type="match status" value="1"/>
</dbReference>
<dbReference type="PANTHER" id="PTHR22166">
    <property type="entry name" value="ENDOPLASMIC RETICULUM JUNCTION FORMATION PROTEIN LUNAPARK"/>
    <property type="match status" value="1"/>
</dbReference>
<feature type="transmembrane region" description="Helical" evidence="2">
    <location>
        <begin position="105"/>
        <end position="126"/>
    </location>
</feature>
<sequence>MLPGLGAVIVQAPCDLQSTTGRLAAEKLPSGAIARRPIAQCSHAAPCEASSCGDCSTGNQYNNSQTSTQMPGRNEKNIIKPQYLSKEEASVQGRMKRRAGRLRKTARNIIVFSVALEVVAVAYAIIATRSPELSWQMRAGHVLPMFVLPALSSAIYSIGMIFDPAAKAAAATVLASKIGADSGLKVYLGDKSSNVELVQSGGLRSRKQPRTSHQSMGHEMLLQFVRETSRDVSADDQEVSAQTQRDFEHYKSSGTSGGWWIAAMLVGALICRNCHMHNGLARKEDFPYITYFCPHCHALNVSRQAADSGFNSGEIASSEPSNDRIISPDVSKGSSITVVEVPCKLATSEEPIEDSKIEQPGVPIS</sequence>
<evidence type="ECO:0000313" key="5">
    <source>
        <dbReference type="Proteomes" id="UP000652761"/>
    </source>
</evidence>
<comment type="caution">
    <text evidence="4">The sequence shown here is derived from an EMBL/GenBank/DDBJ whole genome shotgun (WGS) entry which is preliminary data.</text>
</comment>
<feature type="compositionally biased region" description="Polar residues" evidence="1">
    <location>
        <begin position="309"/>
        <end position="320"/>
    </location>
</feature>
<dbReference type="OrthoDB" id="1725934at2759"/>
<feature type="transmembrane region" description="Helical" evidence="2">
    <location>
        <begin position="138"/>
        <end position="158"/>
    </location>
</feature>
<feature type="domain" description="Lunapark zinc ribbon" evidence="3">
    <location>
        <begin position="268"/>
        <end position="300"/>
    </location>
</feature>
<keyword evidence="2" id="KW-1133">Transmembrane helix</keyword>
<proteinExistence type="predicted"/>
<reference evidence="4" key="1">
    <citation type="submission" date="2017-07" db="EMBL/GenBank/DDBJ databases">
        <title>Taro Niue Genome Assembly and Annotation.</title>
        <authorList>
            <person name="Atibalentja N."/>
            <person name="Keating K."/>
            <person name="Fields C.J."/>
        </authorList>
    </citation>
    <scope>NUCLEOTIDE SEQUENCE</scope>
    <source>
        <strain evidence="4">Niue_2</strain>
        <tissue evidence="4">Leaf</tissue>
    </source>
</reference>
<protein>
    <recommendedName>
        <fullName evidence="3">Lunapark zinc ribbon domain-containing protein</fullName>
    </recommendedName>
</protein>
<dbReference type="EMBL" id="NMUH01006863">
    <property type="protein sequence ID" value="MQM16142.1"/>
    <property type="molecule type" value="Genomic_DNA"/>
</dbReference>
<evidence type="ECO:0000256" key="2">
    <source>
        <dbReference type="SAM" id="Phobius"/>
    </source>
</evidence>
<dbReference type="GO" id="GO:0071782">
    <property type="term" value="C:endoplasmic reticulum tubular network"/>
    <property type="evidence" value="ECO:0007669"/>
    <property type="project" value="TreeGrafter"/>
</dbReference>
<dbReference type="PANTHER" id="PTHR22166:SF12">
    <property type="entry name" value="ENDOPLASMIC RETICULUM JUNCTION FORMATION PROTEIN LUNAPARK"/>
    <property type="match status" value="1"/>
</dbReference>
<keyword evidence="2" id="KW-0472">Membrane</keyword>
<name>A0A843X9Y8_COLES</name>
<feature type="region of interest" description="Disordered" evidence="1">
    <location>
        <begin position="309"/>
        <end position="329"/>
    </location>
</feature>
<dbReference type="InterPro" id="IPR040115">
    <property type="entry name" value="Lnp"/>
</dbReference>
<dbReference type="Proteomes" id="UP000652761">
    <property type="component" value="Unassembled WGS sequence"/>
</dbReference>
<gene>
    <name evidence="4" type="ORF">Taro_049100</name>
</gene>